<sequence>MKSAVYRSVCPLDCPDTCGLHVTVEGGERVTQVTGDPDHPVTKGAICHKVRHFPERVHHPDRILQPLRRVGRKGEGRFEPISWDEALDEILRQFHDAIDRNGAESILPYSYYGNMGLVNNGSMDRRFFHRLGASRLERTICNTAGNQGFTYTTGIKGALDPEETVHSRYVILWGGDFVSTNMHQMTFLTEARKRGAKIIAIDVRKNRTARWADEFISVYPGTDAALALGLMHVIAEEGWHDQAFIHSYTSGWEAFRERLQEYPPDVVARITGVPEAQIRRLAREYAHSNPTFIRIGNGLQHHDNGGMTVRTIACLPALTGAWRHRGGGALKENGLFTANKDVLERPDLLPDPHVRTFNMIQLGKALLEAKPPVQVLFVYNTNPAAVAPDQARVLKGLQREDLFTVVHELFLTDTARYADLVLPATSHLENMDIYKSYWHLYVQLARPVIPPQGEAWSNYRLFRTLAERMGFTERCFADAPEDIVRQVLDNPANPYMRNLSFAELQQQEIIKLNLSADPLYPNRLSRPEGKIALYSETMAVAGMDPLPAHTPLPEGRDGTGTRDEQFPFMFLSPPNHRFLNTTMANHQFLQRLEKRPSLEIHPADAESLAIANGDRLRVYNRRGNVILYAEVTERVRPGVVVSPGLWWNQSYEGNKGVNQLTPDRTADMGGGAVFFSTSVQIERL</sequence>
<proteinExistence type="inferred from homology"/>
<dbReference type="InterPro" id="IPR006655">
    <property type="entry name" value="Mopterin_OxRdtase_prok_CS"/>
</dbReference>
<keyword evidence="7" id="KW-0411">Iron-sulfur</keyword>
<evidence type="ECO:0000256" key="1">
    <source>
        <dbReference type="ARBA" id="ARBA00001942"/>
    </source>
</evidence>
<dbReference type="GO" id="GO:0016491">
    <property type="term" value="F:oxidoreductase activity"/>
    <property type="evidence" value="ECO:0007669"/>
    <property type="project" value="UniProtKB-KW"/>
</dbReference>
<dbReference type="PROSITE" id="PS51669">
    <property type="entry name" value="4FE4S_MOW_BIS_MGD"/>
    <property type="match status" value="1"/>
</dbReference>
<dbReference type="SUPFAM" id="SSF53706">
    <property type="entry name" value="Formate dehydrogenase/DMSO reductase, domains 1-3"/>
    <property type="match status" value="1"/>
</dbReference>
<accession>A0A2T4Z3I9</accession>
<dbReference type="GO" id="GO:0043546">
    <property type="term" value="F:molybdopterin cofactor binding"/>
    <property type="evidence" value="ECO:0007669"/>
    <property type="project" value="InterPro"/>
</dbReference>
<dbReference type="PANTHER" id="PTHR43742:SF6">
    <property type="entry name" value="OXIDOREDUCTASE YYAE-RELATED"/>
    <property type="match status" value="1"/>
</dbReference>
<evidence type="ECO:0000256" key="6">
    <source>
        <dbReference type="ARBA" id="ARBA00023004"/>
    </source>
</evidence>
<dbReference type="InterPro" id="IPR037920">
    <property type="entry name" value="YoaE_C"/>
</dbReference>
<evidence type="ECO:0000256" key="7">
    <source>
        <dbReference type="ARBA" id="ARBA00023014"/>
    </source>
</evidence>
<dbReference type="InterPro" id="IPR006657">
    <property type="entry name" value="MoPterin_dinucl-bd_dom"/>
</dbReference>
<dbReference type="Pfam" id="PF00384">
    <property type="entry name" value="Molybdopterin"/>
    <property type="match status" value="1"/>
</dbReference>
<evidence type="ECO:0000313" key="9">
    <source>
        <dbReference type="EMBL" id="PTM56453.1"/>
    </source>
</evidence>
<reference evidence="9 10" key="1">
    <citation type="submission" date="2018-04" db="EMBL/GenBank/DDBJ databases">
        <title>Genomic Encyclopedia of Archaeal and Bacterial Type Strains, Phase II (KMG-II): from individual species to whole genera.</title>
        <authorList>
            <person name="Goeker M."/>
        </authorList>
    </citation>
    <scope>NUCLEOTIDE SEQUENCE [LARGE SCALE GENOMIC DNA]</scope>
    <source>
        <strain evidence="9 10">DSM 45169</strain>
    </source>
</reference>
<comment type="similarity">
    <text evidence="2">Belongs to the prokaryotic molybdopterin-containing oxidoreductase family.</text>
</comment>
<dbReference type="InterPro" id="IPR006963">
    <property type="entry name" value="Mopterin_OxRdtase_4Fe-4S_dom"/>
</dbReference>
<evidence type="ECO:0000259" key="8">
    <source>
        <dbReference type="PROSITE" id="PS51669"/>
    </source>
</evidence>
<dbReference type="InterPro" id="IPR009010">
    <property type="entry name" value="Asp_de-COase-like_dom_sf"/>
</dbReference>
<dbReference type="PROSITE" id="PS00490">
    <property type="entry name" value="MOLYBDOPTERIN_PROK_2"/>
    <property type="match status" value="1"/>
</dbReference>
<comment type="caution">
    <text evidence="9">The sequence shown here is derived from an EMBL/GenBank/DDBJ whole genome shotgun (WGS) entry which is preliminary data.</text>
</comment>
<dbReference type="SUPFAM" id="SSF50692">
    <property type="entry name" value="ADC-like"/>
    <property type="match status" value="1"/>
</dbReference>
<keyword evidence="10" id="KW-1185">Reference proteome</keyword>
<dbReference type="Gene3D" id="3.40.50.740">
    <property type="match status" value="1"/>
</dbReference>
<evidence type="ECO:0000256" key="2">
    <source>
        <dbReference type="ARBA" id="ARBA00010312"/>
    </source>
</evidence>
<dbReference type="PANTHER" id="PTHR43742">
    <property type="entry name" value="TRIMETHYLAMINE-N-OXIDE REDUCTASE"/>
    <property type="match status" value="1"/>
</dbReference>
<keyword evidence="5" id="KW-0560">Oxidoreductase</keyword>
<protein>
    <submittedName>
        <fullName evidence="9">Anaerobic selenocysteine-containing dehydrogenase</fullName>
    </submittedName>
</protein>
<evidence type="ECO:0000256" key="3">
    <source>
        <dbReference type="ARBA" id="ARBA00022505"/>
    </source>
</evidence>
<dbReference type="CDD" id="cd02786">
    <property type="entry name" value="MopB_CT_3"/>
    <property type="match status" value="1"/>
</dbReference>
<dbReference type="Gene3D" id="2.40.40.20">
    <property type="match status" value="1"/>
</dbReference>
<dbReference type="Pfam" id="PF04879">
    <property type="entry name" value="Molybdop_Fe4S4"/>
    <property type="match status" value="1"/>
</dbReference>
<gene>
    <name evidence="9" type="ORF">C8J48_2775</name>
</gene>
<dbReference type="Gene3D" id="3.40.228.10">
    <property type="entry name" value="Dimethylsulfoxide Reductase, domain 2"/>
    <property type="match status" value="1"/>
</dbReference>
<dbReference type="OrthoDB" id="9803192at2"/>
<dbReference type="InterPro" id="IPR050612">
    <property type="entry name" value="Prok_Mopterin_Oxidored"/>
</dbReference>
<dbReference type="SMART" id="SM00926">
    <property type="entry name" value="Molybdop_Fe4S4"/>
    <property type="match status" value="1"/>
</dbReference>
<evidence type="ECO:0000313" key="10">
    <source>
        <dbReference type="Proteomes" id="UP000241639"/>
    </source>
</evidence>
<dbReference type="Gene3D" id="3.30.2070.10">
    <property type="entry name" value="Formate dehydrogenase/DMSO reductase"/>
    <property type="match status" value="1"/>
</dbReference>
<dbReference type="Pfam" id="PF01568">
    <property type="entry name" value="Molydop_binding"/>
    <property type="match status" value="1"/>
</dbReference>
<dbReference type="GO" id="GO:0046872">
    <property type="term" value="F:metal ion binding"/>
    <property type="evidence" value="ECO:0007669"/>
    <property type="project" value="UniProtKB-KW"/>
</dbReference>
<keyword evidence="4" id="KW-0479">Metal-binding</keyword>
<comment type="cofactor">
    <cofactor evidence="1">
        <name>Mo-bis(molybdopterin guanine dinucleotide)</name>
        <dbReference type="ChEBI" id="CHEBI:60539"/>
    </cofactor>
</comment>
<dbReference type="GO" id="GO:0051536">
    <property type="term" value="F:iron-sulfur cluster binding"/>
    <property type="evidence" value="ECO:0007669"/>
    <property type="project" value="UniProtKB-KW"/>
</dbReference>
<name>A0A2T4Z3I9_9BACL</name>
<dbReference type="AlphaFoldDB" id="A0A2T4Z3I9"/>
<dbReference type="EMBL" id="PZZP01000002">
    <property type="protein sequence ID" value="PTM56453.1"/>
    <property type="molecule type" value="Genomic_DNA"/>
</dbReference>
<keyword evidence="6" id="KW-0408">Iron</keyword>
<keyword evidence="3" id="KW-0500">Molybdenum</keyword>
<dbReference type="Gene3D" id="2.20.25.90">
    <property type="entry name" value="ADC-like domains"/>
    <property type="match status" value="1"/>
</dbReference>
<dbReference type="InterPro" id="IPR006656">
    <property type="entry name" value="Mopterin_OxRdtase"/>
</dbReference>
<evidence type="ECO:0000256" key="5">
    <source>
        <dbReference type="ARBA" id="ARBA00023002"/>
    </source>
</evidence>
<evidence type="ECO:0000256" key="4">
    <source>
        <dbReference type="ARBA" id="ARBA00022723"/>
    </source>
</evidence>
<organism evidence="9 10">
    <name type="scientific">Desmospora activa DSM 45169</name>
    <dbReference type="NCBI Taxonomy" id="1121389"/>
    <lineage>
        <taxon>Bacteria</taxon>
        <taxon>Bacillati</taxon>
        <taxon>Bacillota</taxon>
        <taxon>Bacilli</taxon>
        <taxon>Bacillales</taxon>
        <taxon>Thermoactinomycetaceae</taxon>
        <taxon>Desmospora</taxon>
    </lineage>
</organism>
<dbReference type="CDD" id="cd02766">
    <property type="entry name" value="MopB_3"/>
    <property type="match status" value="1"/>
</dbReference>
<dbReference type="Proteomes" id="UP000241639">
    <property type="component" value="Unassembled WGS sequence"/>
</dbReference>
<dbReference type="RefSeq" id="WP_107727795.1">
    <property type="nucleotide sequence ID" value="NZ_PZZP01000002.1"/>
</dbReference>
<feature type="domain" description="4Fe-4S Mo/W bis-MGD-type" evidence="8">
    <location>
        <begin position="3"/>
        <end position="61"/>
    </location>
</feature>